<keyword evidence="3" id="KW-0812">Transmembrane</keyword>
<reference evidence="6" key="1">
    <citation type="submission" date="2023-07" db="EMBL/GenBank/DDBJ databases">
        <title>30 novel species of actinomycetes from the DSMZ collection.</title>
        <authorList>
            <person name="Nouioui I."/>
        </authorList>
    </citation>
    <scope>NUCLEOTIDE SEQUENCE [LARGE SCALE GENOMIC DNA]</scope>
    <source>
        <strain evidence="6">DSM 45834</strain>
    </source>
</reference>
<protein>
    <submittedName>
        <fullName evidence="5">Polysaccharide deacetylase family protein</fullName>
        <ecNumber evidence="5">3.-.-.-</ecNumber>
    </submittedName>
</protein>
<accession>A0ABU2NBD5</accession>
<keyword evidence="2 5" id="KW-0378">Hydrolase</keyword>
<evidence type="ECO:0000313" key="5">
    <source>
        <dbReference type="EMBL" id="MDT0351260.1"/>
    </source>
</evidence>
<dbReference type="InterPro" id="IPR011330">
    <property type="entry name" value="Glyco_hydro/deAcase_b/a-brl"/>
</dbReference>
<dbReference type="PANTHER" id="PTHR10587:SF133">
    <property type="entry name" value="CHITIN DEACETYLASE 1-RELATED"/>
    <property type="match status" value="1"/>
</dbReference>
<dbReference type="PROSITE" id="PS51677">
    <property type="entry name" value="NODB"/>
    <property type="match status" value="1"/>
</dbReference>
<comment type="caution">
    <text evidence="5">The sequence shown here is derived from an EMBL/GenBank/DDBJ whole genome shotgun (WGS) entry which is preliminary data.</text>
</comment>
<dbReference type="PANTHER" id="PTHR10587">
    <property type="entry name" value="GLYCOSYL TRANSFERASE-RELATED"/>
    <property type="match status" value="1"/>
</dbReference>
<keyword evidence="6" id="KW-1185">Reference proteome</keyword>
<evidence type="ECO:0000259" key="4">
    <source>
        <dbReference type="PROSITE" id="PS51677"/>
    </source>
</evidence>
<feature type="transmembrane region" description="Helical" evidence="3">
    <location>
        <begin position="23"/>
        <end position="45"/>
    </location>
</feature>
<dbReference type="CDD" id="cd10917">
    <property type="entry name" value="CE4_NodB_like_6s_7s"/>
    <property type="match status" value="1"/>
</dbReference>
<evidence type="ECO:0000256" key="3">
    <source>
        <dbReference type="SAM" id="Phobius"/>
    </source>
</evidence>
<keyword evidence="3" id="KW-1133">Transmembrane helix</keyword>
<sequence length="270" mass="28839">MKLPPDELEARPEPRASRRALRFLGRMSAAAFGVVLIFVCVQTVVREQFASSGPSRAAVAAPEPYACTGYVALTYDDGPSAGAEELAAALEQSRLRATFFMIGKNVEKEPDVVRDLAQRGFAIENHTYSHPDLTGLSRTALESEIQRGSQAIEGVTGQKPALLRPPEGATNANVRKVAAGFSATEVIWTTDTDDWQEGKTAQDIANSALQVPPGGVILMHDFGSETELDAVPLIAAGLRDRGLCAGKIVPSTTEVPVWDGLSYFATAAPW</sequence>
<proteinExistence type="predicted"/>
<gene>
    <name evidence="5" type="ORF">RM445_17160</name>
</gene>
<dbReference type="Gene3D" id="3.20.20.370">
    <property type="entry name" value="Glycoside hydrolase/deacetylase"/>
    <property type="match status" value="1"/>
</dbReference>
<keyword evidence="3" id="KW-0472">Membrane</keyword>
<dbReference type="Proteomes" id="UP001183202">
    <property type="component" value="Unassembled WGS sequence"/>
</dbReference>
<dbReference type="InterPro" id="IPR050248">
    <property type="entry name" value="Polysacc_deacetylase_ArnD"/>
</dbReference>
<feature type="domain" description="NodB homology" evidence="4">
    <location>
        <begin position="69"/>
        <end position="246"/>
    </location>
</feature>
<evidence type="ECO:0000313" key="6">
    <source>
        <dbReference type="Proteomes" id="UP001183202"/>
    </source>
</evidence>
<dbReference type="SUPFAM" id="SSF88713">
    <property type="entry name" value="Glycoside hydrolase/deacetylase"/>
    <property type="match status" value="1"/>
</dbReference>
<dbReference type="InterPro" id="IPR002509">
    <property type="entry name" value="NODB_dom"/>
</dbReference>
<name>A0ABU2NBD5_9PSEU</name>
<evidence type="ECO:0000256" key="1">
    <source>
        <dbReference type="ARBA" id="ARBA00022723"/>
    </source>
</evidence>
<dbReference type="Pfam" id="PF01522">
    <property type="entry name" value="Polysacc_deac_1"/>
    <property type="match status" value="1"/>
</dbReference>
<dbReference type="EC" id="3.-.-.-" evidence="5"/>
<dbReference type="EMBL" id="JAVREJ010000011">
    <property type="protein sequence ID" value="MDT0351260.1"/>
    <property type="molecule type" value="Genomic_DNA"/>
</dbReference>
<dbReference type="GO" id="GO:0016787">
    <property type="term" value="F:hydrolase activity"/>
    <property type="evidence" value="ECO:0007669"/>
    <property type="project" value="UniProtKB-KW"/>
</dbReference>
<keyword evidence="1" id="KW-0479">Metal-binding</keyword>
<dbReference type="RefSeq" id="WP_311557476.1">
    <property type="nucleotide sequence ID" value="NZ_JAVREJ010000011.1"/>
</dbReference>
<evidence type="ECO:0000256" key="2">
    <source>
        <dbReference type="ARBA" id="ARBA00022801"/>
    </source>
</evidence>
<organism evidence="5 6">
    <name type="scientific">Pseudonocardia charpentierae</name>
    <dbReference type="NCBI Taxonomy" id="3075545"/>
    <lineage>
        <taxon>Bacteria</taxon>
        <taxon>Bacillati</taxon>
        <taxon>Actinomycetota</taxon>
        <taxon>Actinomycetes</taxon>
        <taxon>Pseudonocardiales</taxon>
        <taxon>Pseudonocardiaceae</taxon>
        <taxon>Pseudonocardia</taxon>
    </lineage>
</organism>